<comment type="similarity">
    <text evidence="1 12">Belongs to the peptidase S24 family.</text>
</comment>
<dbReference type="InterPro" id="IPR015927">
    <property type="entry name" value="Peptidase_S24_S26A/B/C"/>
</dbReference>
<dbReference type="PANTHER" id="PTHR33516:SF2">
    <property type="entry name" value="LEXA REPRESSOR-RELATED"/>
    <property type="match status" value="1"/>
</dbReference>
<evidence type="ECO:0000313" key="16">
    <source>
        <dbReference type="Proteomes" id="UP000236379"/>
    </source>
</evidence>
<dbReference type="GO" id="GO:0045892">
    <property type="term" value="P:negative regulation of DNA-templated transcription"/>
    <property type="evidence" value="ECO:0007669"/>
    <property type="project" value="InterPro"/>
</dbReference>
<sequence length="231" mass="25078">MSRDMLRESGRAQRPPAGLTPRQWDVLRTALSCQPDEVVSASVLAETLGLARQNLREHLLALQAAGWLEYHARPRQAALIMLSSRARALRGGPAPAPQGFPLLGEVAAGPPTLAEQQVEGLITRLDDLLTMRDGDFLLRVRGESMTGLGIFPGDVVVIRPAEVAQNGDLALVLIPGEEAATLKRWQRRGTAVTLHSENPTFEPLRYALAEVRVQGLLVGHVGSVDARRQRA</sequence>
<evidence type="ECO:0000256" key="2">
    <source>
        <dbReference type="ARBA" id="ARBA00022491"/>
    </source>
</evidence>
<keyword evidence="11" id="KW-0742">SOS response</keyword>
<keyword evidence="6 12" id="KW-0068">Autocatalytic cleavage</keyword>
<keyword evidence="2" id="KW-0678">Repressor</keyword>
<keyword evidence="10" id="KW-0234">DNA repair</keyword>
<dbReference type="AlphaFoldDB" id="A0A2K3UXL4"/>
<evidence type="ECO:0000256" key="3">
    <source>
        <dbReference type="ARBA" id="ARBA00022705"/>
    </source>
</evidence>
<evidence type="ECO:0000256" key="7">
    <source>
        <dbReference type="ARBA" id="ARBA00023015"/>
    </source>
</evidence>
<keyword evidence="3" id="KW-0235">DNA replication</keyword>
<dbReference type="CDD" id="cd06529">
    <property type="entry name" value="S24_LexA-like"/>
    <property type="match status" value="1"/>
</dbReference>
<feature type="domain" description="Peptidase S24/S26A/S26B/S26C" evidence="14">
    <location>
        <begin position="101"/>
        <end position="217"/>
    </location>
</feature>
<evidence type="ECO:0000259" key="14">
    <source>
        <dbReference type="Pfam" id="PF00717"/>
    </source>
</evidence>
<dbReference type="RefSeq" id="WP_103311688.1">
    <property type="nucleotide sequence ID" value="NZ_PPPD01000001.1"/>
</dbReference>
<evidence type="ECO:0000256" key="9">
    <source>
        <dbReference type="ARBA" id="ARBA00023163"/>
    </source>
</evidence>
<dbReference type="InterPro" id="IPR036390">
    <property type="entry name" value="WH_DNA-bd_sf"/>
</dbReference>
<dbReference type="EMBL" id="PPPD01000001">
    <property type="protein sequence ID" value="PNY81245.1"/>
    <property type="molecule type" value="Genomic_DNA"/>
</dbReference>
<evidence type="ECO:0000256" key="1">
    <source>
        <dbReference type="ARBA" id="ARBA00007484"/>
    </source>
</evidence>
<dbReference type="PANTHER" id="PTHR33516">
    <property type="entry name" value="LEXA REPRESSOR"/>
    <property type="match status" value="1"/>
</dbReference>
<dbReference type="InterPro" id="IPR039418">
    <property type="entry name" value="LexA-like"/>
</dbReference>
<proteinExistence type="inferred from homology"/>
<keyword evidence="16" id="KW-1185">Reference proteome</keyword>
<protein>
    <submittedName>
        <fullName evidence="15">Repressor LexA</fullName>
    </submittedName>
</protein>
<dbReference type="GO" id="GO:0004252">
    <property type="term" value="F:serine-type endopeptidase activity"/>
    <property type="evidence" value="ECO:0007669"/>
    <property type="project" value="InterPro"/>
</dbReference>
<dbReference type="SUPFAM" id="SSF51306">
    <property type="entry name" value="LexA/Signal peptidase"/>
    <property type="match status" value="1"/>
</dbReference>
<keyword evidence="5 12" id="KW-0378">Hydrolase</keyword>
<evidence type="ECO:0000256" key="4">
    <source>
        <dbReference type="ARBA" id="ARBA00022763"/>
    </source>
</evidence>
<dbReference type="InterPro" id="IPR006197">
    <property type="entry name" value="Peptidase_S24_LexA"/>
</dbReference>
<keyword evidence="4" id="KW-0227">DNA damage</keyword>
<evidence type="ECO:0000256" key="8">
    <source>
        <dbReference type="ARBA" id="ARBA00023125"/>
    </source>
</evidence>
<dbReference type="PRINTS" id="PR00726">
    <property type="entry name" value="LEXASERPTASE"/>
</dbReference>
<name>A0A2K3UXL4_9DEIO</name>
<dbReference type="NCBIfam" id="TIGR00498">
    <property type="entry name" value="lexA"/>
    <property type="match status" value="1"/>
</dbReference>
<dbReference type="InterPro" id="IPR006200">
    <property type="entry name" value="LexA"/>
</dbReference>
<dbReference type="OrthoDB" id="194368at2"/>
<evidence type="ECO:0000256" key="10">
    <source>
        <dbReference type="ARBA" id="ARBA00023204"/>
    </source>
</evidence>
<comment type="caution">
    <text evidence="15">The sequence shown here is derived from an EMBL/GenBank/DDBJ whole genome shotgun (WGS) entry which is preliminary data.</text>
</comment>
<feature type="region of interest" description="Disordered" evidence="13">
    <location>
        <begin position="1"/>
        <end position="21"/>
    </location>
</feature>
<dbReference type="Proteomes" id="UP000236379">
    <property type="component" value="Unassembled WGS sequence"/>
</dbReference>
<dbReference type="Gene3D" id="2.10.109.10">
    <property type="entry name" value="Umud Fragment, subunit A"/>
    <property type="match status" value="1"/>
</dbReference>
<dbReference type="GO" id="GO:0009432">
    <property type="term" value="P:SOS response"/>
    <property type="evidence" value="ECO:0007669"/>
    <property type="project" value="UniProtKB-KW"/>
</dbReference>
<evidence type="ECO:0000256" key="11">
    <source>
        <dbReference type="ARBA" id="ARBA00023236"/>
    </source>
</evidence>
<reference evidence="15 16" key="1">
    <citation type="submission" date="2018-01" db="EMBL/GenBank/DDBJ databases">
        <title>Deinococcus koreensis sp. nov., a radiation-resistant bacterium isolated from river water.</title>
        <authorList>
            <person name="Choi A."/>
        </authorList>
    </citation>
    <scope>NUCLEOTIDE SEQUENCE [LARGE SCALE GENOMIC DNA]</scope>
    <source>
        <strain evidence="15 16">SJW1-2</strain>
    </source>
</reference>
<dbReference type="SUPFAM" id="SSF46785">
    <property type="entry name" value="Winged helix' DNA-binding domain"/>
    <property type="match status" value="1"/>
</dbReference>
<feature type="compositionally biased region" description="Basic and acidic residues" evidence="13">
    <location>
        <begin position="1"/>
        <end position="11"/>
    </location>
</feature>
<evidence type="ECO:0000256" key="12">
    <source>
        <dbReference type="RuleBase" id="RU003991"/>
    </source>
</evidence>
<dbReference type="GO" id="GO:0006281">
    <property type="term" value="P:DNA repair"/>
    <property type="evidence" value="ECO:0007669"/>
    <property type="project" value="UniProtKB-KW"/>
</dbReference>
<dbReference type="GO" id="GO:0006260">
    <property type="term" value="P:DNA replication"/>
    <property type="evidence" value="ECO:0007669"/>
    <property type="project" value="UniProtKB-KW"/>
</dbReference>
<keyword evidence="7" id="KW-0805">Transcription regulation</keyword>
<gene>
    <name evidence="15" type="primary">lexA</name>
    <name evidence="15" type="ORF">CVO96_07480</name>
</gene>
<dbReference type="Pfam" id="PF00717">
    <property type="entry name" value="Peptidase_S24"/>
    <property type="match status" value="1"/>
</dbReference>
<organism evidence="15 16">
    <name type="scientific">Deinococcus koreensis</name>
    <dbReference type="NCBI Taxonomy" id="2054903"/>
    <lineage>
        <taxon>Bacteria</taxon>
        <taxon>Thermotogati</taxon>
        <taxon>Deinococcota</taxon>
        <taxon>Deinococci</taxon>
        <taxon>Deinococcales</taxon>
        <taxon>Deinococcaceae</taxon>
        <taxon>Deinococcus</taxon>
    </lineage>
</organism>
<dbReference type="Gene3D" id="1.10.10.10">
    <property type="entry name" value="Winged helix-like DNA-binding domain superfamily/Winged helix DNA-binding domain"/>
    <property type="match status" value="1"/>
</dbReference>
<evidence type="ECO:0000256" key="6">
    <source>
        <dbReference type="ARBA" id="ARBA00022813"/>
    </source>
</evidence>
<evidence type="ECO:0000313" key="15">
    <source>
        <dbReference type="EMBL" id="PNY81245.1"/>
    </source>
</evidence>
<dbReference type="InterPro" id="IPR036388">
    <property type="entry name" value="WH-like_DNA-bd_sf"/>
</dbReference>
<dbReference type="GO" id="GO:0003677">
    <property type="term" value="F:DNA binding"/>
    <property type="evidence" value="ECO:0007669"/>
    <property type="project" value="UniProtKB-KW"/>
</dbReference>
<keyword evidence="8" id="KW-0238">DNA-binding</keyword>
<dbReference type="InterPro" id="IPR036286">
    <property type="entry name" value="LexA/Signal_pep-like_sf"/>
</dbReference>
<dbReference type="InterPro" id="IPR050077">
    <property type="entry name" value="LexA_repressor"/>
</dbReference>
<accession>A0A2K3UXL4</accession>
<evidence type="ECO:0000256" key="5">
    <source>
        <dbReference type="ARBA" id="ARBA00022801"/>
    </source>
</evidence>
<evidence type="ECO:0000256" key="13">
    <source>
        <dbReference type="SAM" id="MobiDB-lite"/>
    </source>
</evidence>
<keyword evidence="9" id="KW-0804">Transcription</keyword>